<reference evidence="2" key="5">
    <citation type="submission" date="2014-05" db="EMBL/GenBank/DDBJ databases">
        <authorList>
            <person name="Wang L."/>
            <person name="Yang H."/>
            <person name="Xiang H."/>
        </authorList>
    </citation>
    <scope>NUCLEOTIDE SEQUENCE</scope>
    <source>
        <strain evidence="2">CGMCC 1.2087</strain>
        <plasmid evidence="2">pHM100</plasmid>
    </source>
</reference>
<evidence type="ECO:0000313" key="7">
    <source>
        <dbReference type="Proteomes" id="UP000011603"/>
    </source>
</evidence>
<dbReference type="EMBL" id="CP001869">
    <property type="protein sequence ID" value="AFK20727.1"/>
    <property type="molecule type" value="Genomic_DNA"/>
</dbReference>
<dbReference type="KEGG" id="hme:HFX_4032"/>
<evidence type="ECO:0000313" key="6">
    <source>
        <dbReference type="Proteomes" id="UP000006469"/>
    </source>
</evidence>
<name>I3R917_HALMT</name>
<evidence type="ECO:0000313" key="3">
    <source>
        <dbReference type="EMBL" id="AHZ24018.1"/>
    </source>
</evidence>
<accession>I3R917</accession>
<dbReference type="GeneID" id="40158551"/>
<reference evidence="3 8" key="4">
    <citation type="submission" date="2014-04" db="EMBL/GenBank/DDBJ databases">
        <title>Transcriptional profiles of Haloferax mediterranei on the basis of nitrogen availability.</title>
        <authorList>
            <person name="Bautista V."/>
        </authorList>
    </citation>
    <scope>NUCLEOTIDE SEQUENCE [LARGE SCALE GENOMIC DNA]</scope>
    <source>
        <strain evidence="3">ATCC 33500</strain>
        <strain evidence="8">ATCC 33500 / DSM 1411 / JCM 8866 / NBRC 14739 / NCIMB 2177 / R-4</strain>
        <plasmid evidence="3">HMPLAS3</plasmid>
        <plasmid evidence="8">Plasmid HMPLAS3</plasmid>
    </source>
</reference>
<dbReference type="Proteomes" id="UP000011603">
    <property type="component" value="Unassembled WGS sequence"/>
</dbReference>
<dbReference type="OrthoDB" id="350460at2157"/>
<reference evidence="2" key="1">
    <citation type="journal article" date="2012" name="Appl. Environ. Microbiol.">
        <title>Identification of the haloarchaeal phasin (PhaP) that functions in polyhydroxyalkanoate accumulation and granule formation in Haloferax mediterranei.</title>
        <authorList>
            <person name="Cai S."/>
            <person name="Cai L."/>
            <person name="Liu H."/>
            <person name="Liu X."/>
            <person name="Han J."/>
            <person name="Zhou J."/>
            <person name="Xiang H."/>
        </authorList>
    </citation>
    <scope>NUCLEOTIDE SEQUENCE</scope>
    <source>
        <strain evidence="2">CGMCC 1.2087</strain>
    </source>
</reference>
<geneLocation type="plasmid" evidence="2 6">
    <name>pHM100</name>
</geneLocation>
<proteinExistence type="predicted"/>
<dbReference type="EMBL" id="AOLO01000014">
    <property type="protein sequence ID" value="ELZ97603.1"/>
    <property type="molecule type" value="Genomic_DNA"/>
</dbReference>
<dbReference type="HOGENOM" id="CLU_1438805_0_0_2"/>
<protein>
    <submittedName>
        <fullName evidence="2">Uncharacterized protein</fullName>
    </submittedName>
</protein>
<geneLocation type="plasmid" evidence="5 9">
    <name>pHME132</name>
</geneLocation>
<keyword evidence="1" id="KW-0812">Transmembrane</keyword>
<dbReference type="Proteomes" id="UP000299011">
    <property type="component" value="Plasmid pHME132"/>
</dbReference>
<organism evidence="2 6">
    <name type="scientific">Haloferax mediterranei (strain ATCC 33500 / DSM 1411 / JCM 8866 / NBRC 14739 / NCIMB 2177 / R-4)</name>
    <name type="common">Halobacterium mediterranei</name>
    <dbReference type="NCBI Taxonomy" id="523841"/>
    <lineage>
        <taxon>Archaea</taxon>
        <taxon>Methanobacteriati</taxon>
        <taxon>Methanobacteriota</taxon>
        <taxon>Stenosarchaea group</taxon>
        <taxon>Halobacteria</taxon>
        <taxon>Halobacteriales</taxon>
        <taxon>Haloferacaceae</taxon>
        <taxon>Haloferax</taxon>
    </lineage>
</organism>
<dbReference type="Proteomes" id="UP000006469">
    <property type="component" value="Plasmid pHM100"/>
</dbReference>
<keyword evidence="2" id="KW-0614">Plasmid</keyword>
<dbReference type="EMBL" id="CP007552">
    <property type="protein sequence ID" value="AHZ24018.1"/>
    <property type="molecule type" value="Genomic_DNA"/>
</dbReference>
<evidence type="ECO:0000313" key="9">
    <source>
        <dbReference type="Proteomes" id="UP000299011"/>
    </source>
</evidence>
<sequence>MVVPVQTAALNLLRDFGVFAIGAGLLAYVARLTIKQYFDKQLQSYQTELDKEAVKFTDLHQKRAEVIGEFYVKLAEFDQDMRALVDPMLSRGETSREEKIEIAAESGEELRRFYLKNKIYFSSYVCETMDELLGEYRDMFHDFSVAKIHDAEKSLSESDERIEKWQSNWESLTEAEVPELRDELQSQFRDLLGVS</sequence>
<dbReference type="EMBL" id="CP039142">
    <property type="protein sequence ID" value="QCQ77407.1"/>
    <property type="molecule type" value="Genomic_DNA"/>
</dbReference>
<evidence type="ECO:0000256" key="1">
    <source>
        <dbReference type="SAM" id="Phobius"/>
    </source>
</evidence>
<evidence type="ECO:0000313" key="5">
    <source>
        <dbReference type="EMBL" id="QCQ77407.1"/>
    </source>
</evidence>
<reference evidence="2 6" key="2">
    <citation type="journal article" date="2012" name="J. Bacteriol.">
        <title>Complete genome sequence of the metabolically versatile halophilic archaeon Haloferax mediterranei, a poly(3-hydroxybutyrate-co-3-hydroxyvalerate) producer.</title>
        <authorList>
            <person name="Han J."/>
            <person name="Zhang F."/>
            <person name="Hou J."/>
            <person name="Liu X."/>
            <person name="Li M."/>
            <person name="Liu H."/>
            <person name="Cai L."/>
            <person name="Zhang B."/>
            <person name="Chen Y."/>
            <person name="Zhou J."/>
            <person name="Hu S."/>
            <person name="Xiang H."/>
        </authorList>
    </citation>
    <scope>NUCLEOTIDE SEQUENCE [LARGE SCALE GENOMIC DNA]</scope>
    <source>
        <strain evidence="6">ATCC 33500 / DSM 1411 / JCM 8866 / NBRC 14739 / NCIMB 2177 / R-4</strain>
        <strain evidence="2">CGMCC 1.2087</strain>
        <plasmid evidence="6">pHM100</plasmid>
    </source>
</reference>
<reference evidence="4 7" key="3">
    <citation type="journal article" date="2014" name="PLoS Genet.">
        <title>Phylogenetically driven sequencing of extremely halophilic archaea reveals strategies for static and dynamic osmo-response.</title>
        <authorList>
            <person name="Becker E.A."/>
            <person name="Seitzer P.M."/>
            <person name="Tritt A."/>
            <person name="Larsen D."/>
            <person name="Krusor M."/>
            <person name="Yao A.I."/>
            <person name="Wu D."/>
            <person name="Madern D."/>
            <person name="Eisen J.A."/>
            <person name="Darling A.E."/>
            <person name="Facciotti M.T."/>
        </authorList>
    </citation>
    <scope>NUCLEOTIDE SEQUENCE [LARGE SCALE GENOMIC DNA]</scope>
    <source>
        <strain evidence="4">ATCC 33500</strain>
        <strain evidence="7">ATCC 33500 / DSM 1411 / JCM 8866 / NBRC 14739 / NCIMB 2177 / R-4</strain>
    </source>
</reference>
<dbReference type="RefSeq" id="WP_004060530.1">
    <property type="nucleotide sequence ID" value="NC_017942.1"/>
</dbReference>
<evidence type="ECO:0000313" key="8">
    <source>
        <dbReference type="Proteomes" id="UP000027075"/>
    </source>
</evidence>
<evidence type="ECO:0000313" key="2">
    <source>
        <dbReference type="EMBL" id="AFK20727.1"/>
    </source>
</evidence>
<geneLocation type="plasmid" evidence="3 8">
    <name>HMPLAS3</name>
</geneLocation>
<keyword evidence="1" id="KW-1133">Transmembrane helix</keyword>
<reference evidence="5 9" key="6">
    <citation type="submission" date="2019-04" db="EMBL/GenBank/DDBJ databases">
        <title>Methylomes of two halophilic Archaea, Haloarcula marismortui and Haloferax mediterranei.</title>
        <authorList>
            <person name="DasSarma S."/>
            <person name="DasSarma P."/>
            <person name="DasSarma S."/>
            <person name="Fomenkov A."/>
            <person name="Vincze T."/>
            <person name="Anton B.P."/>
            <person name="Roberts R.J."/>
        </authorList>
    </citation>
    <scope>NUCLEOTIDE SEQUENCE [LARGE SCALE GENOMIC DNA]</scope>
    <source>
        <strain evidence="5">ATCC 33500</strain>
        <strain evidence="9">ATCC 33500 / DSM 1411 / JCM 8866 / NBRC 14739 / NCIMB 2177 / R-4</strain>
        <plasmid evidence="5 9">pHME132</plasmid>
    </source>
</reference>
<dbReference type="AlphaFoldDB" id="I3R917"/>
<keyword evidence="1" id="KW-0472">Membrane</keyword>
<dbReference type="Proteomes" id="UP000027075">
    <property type="component" value="Plasmid HMPLAS3"/>
</dbReference>
<feature type="transmembrane region" description="Helical" evidence="1">
    <location>
        <begin position="16"/>
        <end position="34"/>
    </location>
</feature>
<evidence type="ECO:0000313" key="4">
    <source>
        <dbReference type="EMBL" id="ELZ97603.1"/>
    </source>
</evidence>
<keyword evidence="7" id="KW-1185">Reference proteome</keyword>
<gene>
    <name evidence="2" type="ordered locus">HFX_4032</name>
    <name evidence="3" type="ORF">BM92_19645</name>
    <name evidence="4" type="ORF">C439_16843</name>
    <name evidence="5" type="ORF">E6P09_19000</name>
</gene>